<name>A0A418VJ22_9DEIO</name>
<dbReference type="GO" id="GO:0016887">
    <property type="term" value="F:ATP hydrolysis activity"/>
    <property type="evidence" value="ECO:0007669"/>
    <property type="project" value="RHEA"/>
</dbReference>
<dbReference type="Pfam" id="PF13361">
    <property type="entry name" value="UvrD_C"/>
    <property type="match status" value="1"/>
</dbReference>
<feature type="binding site" evidence="9">
    <location>
        <begin position="252"/>
        <end position="259"/>
    </location>
    <ligand>
        <name>ATP</name>
        <dbReference type="ChEBI" id="CHEBI:30616"/>
    </ligand>
</feature>
<dbReference type="Gene3D" id="3.40.50.300">
    <property type="entry name" value="P-loop containing nucleotide triphosphate hydrolases"/>
    <property type="match status" value="2"/>
</dbReference>
<dbReference type="EC" id="5.6.2.4" evidence="7"/>
<evidence type="ECO:0000256" key="3">
    <source>
        <dbReference type="ARBA" id="ARBA00022806"/>
    </source>
</evidence>
<gene>
    <name evidence="11" type="ORF">D3875_00080</name>
</gene>
<dbReference type="Proteomes" id="UP000286287">
    <property type="component" value="Unassembled WGS sequence"/>
</dbReference>
<proteinExistence type="predicted"/>
<dbReference type="GO" id="GO:0003677">
    <property type="term" value="F:DNA binding"/>
    <property type="evidence" value="ECO:0007669"/>
    <property type="project" value="InterPro"/>
</dbReference>
<evidence type="ECO:0000256" key="9">
    <source>
        <dbReference type="PROSITE-ProRule" id="PRU00560"/>
    </source>
</evidence>
<evidence type="ECO:0000256" key="7">
    <source>
        <dbReference type="ARBA" id="ARBA00034808"/>
    </source>
</evidence>
<keyword evidence="4 9" id="KW-0067">ATP-binding</keyword>
<dbReference type="EMBL" id="QYUJ01000001">
    <property type="protein sequence ID" value="RJF76150.1"/>
    <property type="molecule type" value="Genomic_DNA"/>
</dbReference>
<evidence type="ECO:0000256" key="8">
    <source>
        <dbReference type="ARBA" id="ARBA00048988"/>
    </source>
</evidence>
<dbReference type="InterPro" id="IPR000212">
    <property type="entry name" value="DNA_helicase_UvrD/REP"/>
</dbReference>
<keyword evidence="3 9" id="KW-0347">Helicase</keyword>
<comment type="catalytic activity">
    <reaction evidence="8">
        <text>ATP + H2O = ADP + phosphate + H(+)</text>
        <dbReference type="Rhea" id="RHEA:13065"/>
        <dbReference type="ChEBI" id="CHEBI:15377"/>
        <dbReference type="ChEBI" id="CHEBI:15378"/>
        <dbReference type="ChEBI" id="CHEBI:30616"/>
        <dbReference type="ChEBI" id="CHEBI:43474"/>
        <dbReference type="ChEBI" id="CHEBI:456216"/>
        <dbReference type="EC" id="5.6.2.4"/>
    </reaction>
</comment>
<dbReference type="GO" id="GO:0000725">
    <property type="term" value="P:recombinational repair"/>
    <property type="evidence" value="ECO:0007669"/>
    <property type="project" value="TreeGrafter"/>
</dbReference>
<sequence length="686" mass="77526">MPPRLIQSETFKRSLEKLQANEQTLVKASVMDLFSDISEHGKPRAGLRYHEIDRKVRDPGIHSISPGMGLRVIIHQGGDDYVLLYVDHHNPAYDWAERRRLQPNPQTGAMQLVNLEEITQVVTRTVTQTQTLLFNHYEPEYLMSLGVPEAYVEAVRHATAENCDGLIEVLPDEASERLIDLMDGKLVMPPAPVHTGDPYDHPDARKHFAVTTDEDELQRAMQGRWEEWMVYLHPTQRLLAERQQSGPVKVSGSAGTGKTVVALHRTASLVRQRPRARVLLTSYSRPLAARLEEKLRTLLPEAGLHRQVTVINLHRLASQLARQWNIPSNIISARDIEAHLRAAAQTTASDLPFPLLQAEWHGVIEPQGISSWEQYRVASRVGRGTPLGARQRKALWTVYEELYRRLRSCGETTWNLLLHEVTRALETRGPQFNHAIIDEAQDLGRAELSFLRALVSPGENDLFLCGDPGQRIFRARSSWLACGIDVRGRSHRLKINYRTSRQIREYADTLLPQISDEEGQPEHRRTVNRFSGPVPEHRRCSSPEDQLQTVTTWIKTRLHEGLTPGEIAVFTRAQPGTLATQLSEALQIPTQSLDDQAHDPGKLTVTTMHRAKGMEYRAVILAQLSADQIPSPQALQGAHDPADYEARLEEEKQLLYVASTRAREYLLSTWVGQASPLLQLRLPDVP</sequence>
<dbReference type="SUPFAM" id="SSF52540">
    <property type="entry name" value="P-loop containing nucleoside triphosphate hydrolases"/>
    <property type="match status" value="1"/>
</dbReference>
<dbReference type="RefSeq" id="WP_119759823.1">
    <property type="nucleotide sequence ID" value="NZ_QYUJ01000001.1"/>
</dbReference>
<evidence type="ECO:0000259" key="10">
    <source>
        <dbReference type="PROSITE" id="PS51198"/>
    </source>
</evidence>
<evidence type="ECO:0000313" key="12">
    <source>
        <dbReference type="Proteomes" id="UP000286287"/>
    </source>
</evidence>
<evidence type="ECO:0000256" key="6">
    <source>
        <dbReference type="ARBA" id="ARBA00034617"/>
    </source>
</evidence>
<reference evidence="11 12" key="1">
    <citation type="submission" date="2018-09" db="EMBL/GenBank/DDBJ databases">
        <authorList>
            <person name="Zhu H."/>
        </authorList>
    </citation>
    <scope>NUCLEOTIDE SEQUENCE [LARGE SCALE GENOMIC DNA]</scope>
    <source>
        <strain evidence="11 12">K2S05-167</strain>
    </source>
</reference>
<protein>
    <recommendedName>
        <fullName evidence="7">DNA 3'-5' helicase</fullName>
        <ecNumber evidence="7">5.6.2.4</ecNumber>
    </recommendedName>
</protein>
<dbReference type="InterPro" id="IPR014017">
    <property type="entry name" value="DNA_helicase_UvrD-like_C"/>
</dbReference>
<dbReference type="InterPro" id="IPR014016">
    <property type="entry name" value="UvrD-like_ATP-bd"/>
</dbReference>
<evidence type="ECO:0000256" key="1">
    <source>
        <dbReference type="ARBA" id="ARBA00022741"/>
    </source>
</evidence>
<dbReference type="Pfam" id="PF00580">
    <property type="entry name" value="UvrD-helicase"/>
    <property type="match status" value="1"/>
</dbReference>
<dbReference type="OrthoDB" id="9787585at2"/>
<keyword evidence="5" id="KW-0413">Isomerase</keyword>
<dbReference type="GO" id="GO:0043138">
    <property type="term" value="F:3'-5' DNA helicase activity"/>
    <property type="evidence" value="ECO:0007669"/>
    <property type="project" value="UniProtKB-EC"/>
</dbReference>
<keyword evidence="12" id="KW-1185">Reference proteome</keyword>
<evidence type="ECO:0000313" key="11">
    <source>
        <dbReference type="EMBL" id="RJF76150.1"/>
    </source>
</evidence>
<evidence type="ECO:0000256" key="5">
    <source>
        <dbReference type="ARBA" id="ARBA00023235"/>
    </source>
</evidence>
<accession>A0A418VJ22</accession>
<feature type="domain" description="UvrD-like helicase ATP-binding" evidence="10">
    <location>
        <begin position="231"/>
        <end position="506"/>
    </location>
</feature>
<dbReference type="GO" id="GO:0005524">
    <property type="term" value="F:ATP binding"/>
    <property type="evidence" value="ECO:0007669"/>
    <property type="project" value="UniProtKB-UniRule"/>
</dbReference>
<evidence type="ECO:0000256" key="2">
    <source>
        <dbReference type="ARBA" id="ARBA00022801"/>
    </source>
</evidence>
<keyword evidence="1 9" id="KW-0547">Nucleotide-binding</keyword>
<dbReference type="InterPro" id="IPR027417">
    <property type="entry name" value="P-loop_NTPase"/>
</dbReference>
<comment type="caution">
    <text evidence="11">The sequence shown here is derived from an EMBL/GenBank/DDBJ whole genome shotgun (WGS) entry which is preliminary data.</text>
</comment>
<organism evidence="11 12">
    <name type="scientific">Deinococcus cavernae</name>
    <dbReference type="NCBI Taxonomy" id="2320857"/>
    <lineage>
        <taxon>Bacteria</taxon>
        <taxon>Thermotogati</taxon>
        <taxon>Deinococcota</taxon>
        <taxon>Deinococci</taxon>
        <taxon>Deinococcales</taxon>
        <taxon>Deinococcaceae</taxon>
        <taxon>Deinococcus</taxon>
    </lineage>
</organism>
<keyword evidence="2 9" id="KW-0378">Hydrolase</keyword>
<dbReference type="PROSITE" id="PS51198">
    <property type="entry name" value="UVRD_HELICASE_ATP_BIND"/>
    <property type="match status" value="1"/>
</dbReference>
<dbReference type="AlphaFoldDB" id="A0A418VJ22"/>
<dbReference type="PANTHER" id="PTHR11070:SF45">
    <property type="entry name" value="DNA 3'-5' HELICASE"/>
    <property type="match status" value="1"/>
</dbReference>
<dbReference type="PANTHER" id="PTHR11070">
    <property type="entry name" value="UVRD / RECB / PCRA DNA HELICASE FAMILY MEMBER"/>
    <property type="match status" value="1"/>
</dbReference>
<evidence type="ECO:0000256" key="4">
    <source>
        <dbReference type="ARBA" id="ARBA00022840"/>
    </source>
</evidence>
<comment type="catalytic activity">
    <reaction evidence="6">
        <text>Couples ATP hydrolysis with the unwinding of duplex DNA by translocating in the 3'-5' direction.</text>
        <dbReference type="EC" id="5.6.2.4"/>
    </reaction>
</comment>